<gene>
    <name evidence="1" type="ORF">A6769_28610</name>
</gene>
<reference evidence="2" key="1">
    <citation type="submission" date="2016-04" db="EMBL/GenBank/DDBJ databases">
        <authorList>
            <person name="Tabuchi Yagui T.R."/>
        </authorList>
    </citation>
    <scope>NUCLEOTIDE SEQUENCE [LARGE SCALE GENOMIC DNA]</scope>
</reference>
<comment type="caution">
    <text evidence="1">The sequence shown here is derived from an EMBL/GenBank/DDBJ whole genome shotgun (WGS) entry which is preliminary data.</text>
</comment>
<evidence type="ECO:0000313" key="2">
    <source>
        <dbReference type="Proteomes" id="UP000252085"/>
    </source>
</evidence>
<name>A0A367RAB9_NOSPU</name>
<evidence type="ECO:0000313" key="1">
    <source>
        <dbReference type="EMBL" id="RCJ32352.1"/>
    </source>
</evidence>
<dbReference type="AlphaFoldDB" id="A0A367RAB9"/>
<dbReference type="EMBL" id="LXQE01000167">
    <property type="protein sequence ID" value="RCJ32352.1"/>
    <property type="molecule type" value="Genomic_DNA"/>
</dbReference>
<protein>
    <recommendedName>
        <fullName evidence="3">Transposase</fullName>
    </recommendedName>
</protein>
<dbReference type="Proteomes" id="UP000252085">
    <property type="component" value="Unassembled WGS sequence"/>
</dbReference>
<organism evidence="1 2">
    <name type="scientific">Nostoc punctiforme NIES-2108</name>
    <dbReference type="NCBI Taxonomy" id="1356359"/>
    <lineage>
        <taxon>Bacteria</taxon>
        <taxon>Bacillati</taxon>
        <taxon>Cyanobacteriota</taxon>
        <taxon>Cyanophyceae</taxon>
        <taxon>Nostocales</taxon>
        <taxon>Nostocaceae</taxon>
        <taxon>Nostoc</taxon>
    </lineage>
</organism>
<sequence>MGIKKYISRIKESGRTIRRHSSFFIGLLVAELLILNPNKRKSYQQGERAMRLILSARLAQVVAP</sequence>
<proteinExistence type="predicted"/>
<accession>A0A367RAB9</accession>
<evidence type="ECO:0008006" key="3">
    <source>
        <dbReference type="Google" id="ProtNLM"/>
    </source>
</evidence>